<dbReference type="PANTHER" id="PTHR39555:SF1">
    <property type="entry name" value="TYPE IV PILUS INNER MEMBRANE COMPONENT PILO"/>
    <property type="match status" value="1"/>
</dbReference>
<dbReference type="GO" id="GO:0043683">
    <property type="term" value="P:type IV pilus assembly"/>
    <property type="evidence" value="ECO:0007669"/>
    <property type="project" value="InterPro"/>
</dbReference>
<feature type="region of interest" description="Disordered" evidence="1">
    <location>
        <begin position="189"/>
        <end position="214"/>
    </location>
</feature>
<dbReference type="EMBL" id="CP011389">
    <property type="protein sequence ID" value="AKH18355.1"/>
    <property type="molecule type" value="Genomic_DNA"/>
</dbReference>
<dbReference type="InterPro" id="IPR014717">
    <property type="entry name" value="Transl_elong_EF1B/ribsomal_bS6"/>
</dbReference>
<name>A0A0F7JUE1_9DEIO</name>
<sequence length="214" mass="22807">MSIKLTPRNLFFVVLAACLLVVALWYTLRFQARQQEISLLQGDLDTAQARVAVMRSNAAQLPTLREEVAKLKVQQDEFLAALPQTANYYRILDEVRLNAAAAGASMSSFNVTNATATNLPGGVRPINLNVNVSGTFGQLFQLLRSVETMSRFTNVNNVSLQLPQADSFDPSLEGTLALTVYTFDPAQASAPAAGTTPQAPNAAPAAPAPAGGTQ</sequence>
<dbReference type="OrthoDB" id="74093at2"/>
<dbReference type="Pfam" id="PF04350">
    <property type="entry name" value="PilO"/>
    <property type="match status" value="1"/>
</dbReference>
<keyword evidence="3" id="KW-1185">Reference proteome</keyword>
<reference evidence="2 3" key="1">
    <citation type="submission" date="2015-01" db="EMBL/GenBank/DDBJ databases">
        <title>Deinococcus soli/N5/whole genome sequencing.</title>
        <authorList>
            <person name="Kim M.K."/>
            <person name="Srinivasan S."/>
            <person name="Lee J.-J."/>
        </authorList>
    </citation>
    <scope>NUCLEOTIDE SEQUENCE [LARGE SCALE GENOMIC DNA]</scope>
    <source>
        <strain evidence="2 3">N5</strain>
    </source>
</reference>
<accession>A0A0F7JUE1</accession>
<dbReference type="Gene3D" id="3.30.70.60">
    <property type="match status" value="1"/>
</dbReference>
<proteinExistence type="predicted"/>
<gene>
    <name evidence="2" type="ORF">SY84_05080</name>
</gene>
<dbReference type="PANTHER" id="PTHR39555">
    <property type="entry name" value="FIMBRIAL ASSEMBLY PROTEIN PILO-LIKE PROTEIN-RELATED"/>
    <property type="match status" value="1"/>
</dbReference>
<dbReference type="AlphaFoldDB" id="A0A0F7JUE1"/>
<evidence type="ECO:0000313" key="3">
    <source>
        <dbReference type="Proteomes" id="UP000034024"/>
    </source>
</evidence>
<dbReference type="Proteomes" id="UP000034024">
    <property type="component" value="Chromosome"/>
</dbReference>
<dbReference type="PATRIC" id="fig|1309411.5.peg.1044"/>
<protein>
    <submittedName>
        <fullName evidence="2">Pilus assembly protein PilO</fullName>
    </submittedName>
</protein>
<evidence type="ECO:0000313" key="2">
    <source>
        <dbReference type="EMBL" id="AKH18355.1"/>
    </source>
</evidence>
<dbReference type="KEGG" id="dch:SY84_05080"/>
<organism evidence="2 3">
    <name type="scientific">Deinococcus soli</name>
    <name type="common">ex Cha et al. 2016</name>
    <dbReference type="NCBI Taxonomy" id="1309411"/>
    <lineage>
        <taxon>Bacteria</taxon>
        <taxon>Thermotogati</taxon>
        <taxon>Deinococcota</taxon>
        <taxon>Deinococci</taxon>
        <taxon>Deinococcales</taxon>
        <taxon>Deinococcaceae</taxon>
        <taxon>Deinococcus</taxon>
    </lineage>
</organism>
<evidence type="ECO:0000256" key="1">
    <source>
        <dbReference type="SAM" id="MobiDB-lite"/>
    </source>
</evidence>
<dbReference type="InterPro" id="IPR007445">
    <property type="entry name" value="PilO"/>
</dbReference>
<dbReference type="RefSeq" id="WP_046844953.1">
    <property type="nucleotide sequence ID" value="NZ_CP011389.1"/>
</dbReference>
<dbReference type="GO" id="GO:0043107">
    <property type="term" value="P:type IV pilus-dependent motility"/>
    <property type="evidence" value="ECO:0007669"/>
    <property type="project" value="InterPro"/>
</dbReference>